<keyword evidence="4" id="KW-1185">Reference proteome</keyword>
<name>A0ABU4HWW9_9ACTN</name>
<evidence type="ECO:0000256" key="2">
    <source>
        <dbReference type="SAM" id="Phobius"/>
    </source>
</evidence>
<evidence type="ECO:0000313" key="4">
    <source>
        <dbReference type="Proteomes" id="UP001284601"/>
    </source>
</evidence>
<comment type="caution">
    <text evidence="3">The sequence shown here is derived from an EMBL/GenBank/DDBJ whole genome shotgun (WGS) entry which is preliminary data.</text>
</comment>
<feature type="transmembrane region" description="Helical" evidence="2">
    <location>
        <begin position="207"/>
        <end position="233"/>
    </location>
</feature>
<dbReference type="Proteomes" id="UP001284601">
    <property type="component" value="Unassembled WGS sequence"/>
</dbReference>
<proteinExistence type="predicted"/>
<feature type="region of interest" description="Disordered" evidence="1">
    <location>
        <begin position="1"/>
        <end position="42"/>
    </location>
</feature>
<keyword evidence="2" id="KW-0472">Membrane</keyword>
<evidence type="ECO:0000256" key="1">
    <source>
        <dbReference type="SAM" id="MobiDB-lite"/>
    </source>
</evidence>
<dbReference type="RefSeq" id="WP_318599808.1">
    <property type="nucleotide sequence ID" value="NZ_JAWSTH010000083.1"/>
</dbReference>
<evidence type="ECO:0000313" key="3">
    <source>
        <dbReference type="EMBL" id="MDW5597344.1"/>
    </source>
</evidence>
<protein>
    <submittedName>
        <fullName evidence="3">Uncharacterized protein</fullName>
    </submittedName>
</protein>
<reference evidence="4" key="1">
    <citation type="submission" date="2023-07" db="EMBL/GenBank/DDBJ databases">
        <title>Conexibacter stalactiti sp. nov., isolated from stalactites in a lava cave and emended description of the genus Conexibacter.</title>
        <authorList>
            <person name="Lee S.D."/>
        </authorList>
    </citation>
    <scope>NUCLEOTIDE SEQUENCE [LARGE SCALE GENOMIC DNA]</scope>
    <source>
        <strain evidence="4">KCTC 39840</strain>
    </source>
</reference>
<accession>A0ABU4HWW9</accession>
<gene>
    <name evidence="3" type="ORF">R7226_23555</name>
</gene>
<dbReference type="EMBL" id="JAWSTH010000083">
    <property type="protein sequence ID" value="MDW5597344.1"/>
    <property type="molecule type" value="Genomic_DNA"/>
</dbReference>
<organism evidence="3 4">
    <name type="scientific">Conexibacter stalactiti</name>
    <dbReference type="NCBI Taxonomy" id="1940611"/>
    <lineage>
        <taxon>Bacteria</taxon>
        <taxon>Bacillati</taxon>
        <taxon>Actinomycetota</taxon>
        <taxon>Thermoleophilia</taxon>
        <taxon>Solirubrobacterales</taxon>
        <taxon>Conexibacteraceae</taxon>
        <taxon>Conexibacter</taxon>
    </lineage>
</organism>
<keyword evidence="2" id="KW-0812">Transmembrane</keyword>
<feature type="transmembrane region" description="Helical" evidence="2">
    <location>
        <begin position="49"/>
        <end position="71"/>
    </location>
</feature>
<keyword evidence="2" id="KW-1133">Transmembrane helix</keyword>
<sequence>MSWSDPDVTPVGGAPGARAELPRPVAGESGFPAGEDPFGSRPSVQRRGWIRLVLGVVLLVGGIAGLAVGIVQAVGAHGRIEGDAVGRGIVREGGRGGALAFEVPPGERRHYTVYLLFEGLFSNDEVQELAVRDTGCLATMPDGVQTAFRGARQGVAATLGNAASVGHFSSQPGRVTIACAYTSGTRSSERRRPGAVAFVVTPGTPSWVGSGVLTILGGVAAGLLGGFLAVWGWRGRRRIVG</sequence>